<evidence type="ECO:0000313" key="8">
    <source>
        <dbReference type="EMBL" id="RDB37037.1"/>
    </source>
</evidence>
<name>A0A369KW44_9BACT</name>
<dbReference type="EMBL" id="QOVW01000011">
    <property type="protein sequence ID" value="RDB37037.1"/>
    <property type="molecule type" value="Genomic_DNA"/>
</dbReference>
<keyword evidence="6" id="KW-0732">Signal</keyword>
<dbReference type="Pfam" id="PF01510">
    <property type="entry name" value="Amidase_2"/>
    <property type="match status" value="1"/>
</dbReference>
<comment type="catalytic activity">
    <reaction evidence="1">
        <text>Hydrolyzes the link between N-acetylmuramoyl residues and L-amino acid residues in certain cell-wall glycopeptides.</text>
        <dbReference type="EC" id="3.5.1.28"/>
    </reaction>
</comment>
<dbReference type="GO" id="GO:0009254">
    <property type="term" value="P:peptidoglycan turnover"/>
    <property type="evidence" value="ECO:0007669"/>
    <property type="project" value="TreeGrafter"/>
</dbReference>
<dbReference type="GO" id="GO:0019867">
    <property type="term" value="C:outer membrane"/>
    <property type="evidence" value="ECO:0007669"/>
    <property type="project" value="TreeGrafter"/>
</dbReference>
<dbReference type="CDD" id="cd06583">
    <property type="entry name" value="PGRP"/>
    <property type="match status" value="1"/>
</dbReference>
<dbReference type="Gene3D" id="3.40.80.10">
    <property type="entry name" value="Peptidoglycan recognition protein-like"/>
    <property type="match status" value="1"/>
</dbReference>
<evidence type="ECO:0000256" key="2">
    <source>
        <dbReference type="ARBA" id="ARBA00011901"/>
    </source>
</evidence>
<dbReference type="GO" id="GO:0071555">
    <property type="term" value="P:cell wall organization"/>
    <property type="evidence" value="ECO:0007669"/>
    <property type="project" value="UniProtKB-KW"/>
</dbReference>
<dbReference type="FunFam" id="3.40.80.10:FF:000003">
    <property type="entry name" value="N-acetylmuramoyl-L-alanine amidase"/>
    <property type="match status" value="1"/>
</dbReference>
<dbReference type="InterPro" id="IPR002502">
    <property type="entry name" value="Amidase_domain"/>
</dbReference>
<evidence type="ECO:0000256" key="6">
    <source>
        <dbReference type="SAM" id="SignalP"/>
    </source>
</evidence>
<gene>
    <name evidence="8" type="ORF">DCC88_01950</name>
</gene>
<dbReference type="InterPro" id="IPR036505">
    <property type="entry name" value="Amidase/PGRP_sf"/>
</dbReference>
<accession>A0A369KW44</accession>
<evidence type="ECO:0000259" key="7">
    <source>
        <dbReference type="SMART" id="SM00644"/>
    </source>
</evidence>
<keyword evidence="4" id="KW-0961">Cell wall biogenesis/degradation</keyword>
<dbReference type="SUPFAM" id="SSF55846">
    <property type="entry name" value="N-acetylmuramoyl-L-alanine amidase-like"/>
    <property type="match status" value="1"/>
</dbReference>
<keyword evidence="9" id="KW-1185">Reference proteome</keyword>
<feature type="signal peptide" evidence="6">
    <location>
        <begin position="1"/>
        <end position="19"/>
    </location>
</feature>
<feature type="compositionally biased region" description="Basic and acidic residues" evidence="5">
    <location>
        <begin position="345"/>
        <end position="357"/>
    </location>
</feature>
<comment type="caution">
    <text evidence="8">The sequence shown here is derived from an EMBL/GenBank/DDBJ whole genome shotgun (WGS) entry which is preliminary data.</text>
</comment>
<keyword evidence="3" id="KW-0378">Hydrolase</keyword>
<sequence>MRTLLAINLLLSIVFIACKSTESTSDKTKNIKKEKSAKGNPDINAVHTIPYIINEDYITDEDYPHRIENEGISSIVFHYTAQSFKKSLRSLTTGGNSSHWLIPASGDTIYRIVNENRRAQHAGSSLWKNRKNMNVISVGIEIVNLGFKCKNNRKSCSKQTIEWLEFPEKQQKLIVSLAKDIQQRYNIDPLCVIGHADIAVDRKVDPGPLFPWKMLAENGIGAWATDEEIKKEIKNIQDNIGNNISRLLVQLKLYEYGYDIRKDNVSNKSIENKLKKINYSLKHTALDDYTTLNQINEYGFKKPNNNIFDDKKTNFAIEAFIMHYLPSLYLEHEKESVDEIIDNRSKHDTEHTPDSKSDMAAGNQGETDADNLKVLATIQALMEKYPAKVRMGCNY</sequence>
<reference evidence="8" key="1">
    <citation type="submission" date="2018-04" db="EMBL/GenBank/DDBJ databases">
        <title>Draft genome sequence of the Candidatus Spirobacillus cienkowskii, a pathogen of freshwater Daphnia species, reconstructed from hemolymph metagenomic reads.</title>
        <authorList>
            <person name="Bresciani L."/>
            <person name="Lemos L.N."/>
            <person name="Wale N."/>
            <person name="Lin J.Y."/>
            <person name="Fernandes G.R."/>
            <person name="Duffy M.A."/>
            <person name="Rodrigues J.M."/>
        </authorList>
    </citation>
    <scope>NUCLEOTIDE SEQUENCE [LARGE SCALE GENOMIC DNA]</scope>
    <source>
        <strain evidence="8">Binning01</strain>
    </source>
</reference>
<feature type="region of interest" description="Disordered" evidence="5">
    <location>
        <begin position="345"/>
        <end position="366"/>
    </location>
</feature>
<evidence type="ECO:0000256" key="5">
    <source>
        <dbReference type="SAM" id="MobiDB-lite"/>
    </source>
</evidence>
<dbReference type="AlphaFoldDB" id="A0A369KW44"/>
<dbReference type="PROSITE" id="PS51257">
    <property type="entry name" value="PROKAR_LIPOPROTEIN"/>
    <property type="match status" value="1"/>
</dbReference>
<feature type="domain" description="N-acetylmuramoyl-L-alanine amidase" evidence="7">
    <location>
        <begin position="62"/>
        <end position="207"/>
    </location>
</feature>
<dbReference type="GO" id="GO:0009253">
    <property type="term" value="P:peptidoglycan catabolic process"/>
    <property type="evidence" value="ECO:0007669"/>
    <property type="project" value="InterPro"/>
</dbReference>
<evidence type="ECO:0000256" key="4">
    <source>
        <dbReference type="ARBA" id="ARBA00023316"/>
    </source>
</evidence>
<dbReference type="PANTHER" id="PTHR30417">
    <property type="entry name" value="N-ACETYLMURAMOYL-L-ALANINE AMIDASE AMID"/>
    <property type="match status" value="1"/>
</dbReference>
<protein>
    <recommendedName>
        <fullName evidence="2">N-acetylmuramoyl-L-alanine amidase</fullName>
        <ecNumber evidence="2">3.5.1.28</ecNumber>
    </recommendedName>
</protein>
<dbReference type="SMART" id="SM00644">
    <property type="entry name" value="Ami_2"/>
    <property type="match status" value="1"/>
</dbReference>
<dbReference type="EC" id="3.5.1.28" evidence="2"/>
<feature type="chain" id="PRO_5016628816" description="N-acetylmuramoyl-L-alanine amidase" evidence="6">
    <location>
        <begin position="20"/>
        <end position="395"/>
    </location>
</feature>
<dbReference type="InterPro" id="IPR051206">
    <property type="entry name" value="NAMLAA_amidase_2"/>
</dbReference>
<evidence type="ECO:0000256" key="1">
    <source>
        <dbReference type="ARBA" id="ARBA00001561"/>
    </source>
</evidence>
<dbReference type="GO" id="GO:0008745">
    <property type="term" value="F:N-acetylmuramoyl-L-alanine amidase activity"/>
    <property type="evidence" value="ECO:0007669"/>
    <property type="project" value="UniProtKB-EC"/>
</dbReference>
<proteinExistence type="predicted"/>
<dbReference type="PANTHER" id="PTHR30417:SF1">
    <property type="entry name" value="N-ACETYLMURAMOYL-L-ALANINE AMIDASE AMID"/>
    <property type="match status" value="1"/>
</dbReference>
<dbReference type="Proteomes" id="UP000253934">
    <property type="component" value="Unassembled WGS sequence"/>
</dbReference>
<organism evidence="8 9">
    <name type="scientific">Spirobacillus cienkowskii</name>
    <dbReference type="NCBI Taxonomy" id="495820"/>
    <lineage>
        <taxon>Bacteria</taxon>
        <taxon>Pseudomonadati</taxon>
        <taxon>Bdellovibrionota</taxon>
        <taxon>Oligoflexia</taxon>
        <taxon>Silvanigrellales</taxon>
        <taxon>Spirobacillus</taxon>
    </lineage>
</organism>
<evidence type="ECO:0000313" key="9">
    <source>
        <dbReference type="Proteomes" id="UP000253934"/>
    </source>
</evidence>
<evidence type="ECO:0000256" key="3">
    <source>
        <dbReference type="ARBA" id="ARBA00022801"/>
    </source>
</evidence>